<dbReference type="InterPro" id="IPR014717">
    <property type="entry name" value="Transl_elong_EF1B/ribsomal_bS6"/>
</dbReference>
<evidence type="ECO:0008006" key="3">
    <source>
        <dbReference type="Google" id="ProtNLM"/>
    </source>
</evidence>
<evidence type="ECO:0000313" key="2">
    <source>
        <dbReference type="Proteomes" id="UP000035268"/>
    </source>
</evidence>
<dbReference type="AlphaFoldDB" id="A0A0G3EBZ2"/>
<dbReference type="NCBIfam" id="NF040576">
    <property type="entry name" value="T2SS_GspM_XpsM"/>
    <property type="match status" value="1"/>
</dbReference>
<protein>
    <recommendedName>
        <fullName evidence="3">Pilus assembly protein, PilO</fullName>
    </recommendedName>
</protein>
<dbReference type="RefSeq" id="WP_052881371.1">
    <property type="nucleotide sequence ID" value="NZ_CP010904.1"/>
</dbReference>
<dbReference type="Gene3D" id="3.30.70.60">
    <property type="match status" value="1"/>
</dbReference>
<organism evidence="1 2">
    <name type="scientific">Kiritimatiella glycovorans</name>
    <dbReference type="NCBI Taxonomy" id="1307763"/>
    <lineage>
        <taxon>Bacteria</taxon>
        <taxon>Pseudomonadati</taxon>
        <taxon>Kiritimatiellota</taxon>
        <taxon>Kiritimatiellia</taxon>
        <taxon>Kiritimatiellales</taxon>
        <taxon>Kiritimatiellaceae</taxon>
        <taxon>Kiritimatiella</taxon>
    </lineage>
</organism>
<dbReference type="OrthoDB" id="9790781at2"/>
<proteinExistence type="predicted"/>
<evidence type="ECO:0000313" key="1">
    <source>
        <dbReference type="EMBL" id="AKJ64001.1"/>
    </source>
</evidence>
<keyword evidence="2" id="KW-1185">Reference proteome</keyword>
<accession>A0A0G3EBZ2</accession>
<dbReference type="Proteomes" id="UP000035268">
    <property type="component" value="Chromosome"/>
</dbReference>
<dbReference type="EMBL" id="CP010904">
    <property type="protein sequence ID" value="AKJ64001.1"/>
    <property type="molecule type" value="Genomic_DNA"/>
</dbReference>
<dbReference type="Pfam" id="PF10741">
    <property type="entry name" value="T2SSM_b"/>
    <property type="match status" value="1"/>
</dbReference>
<sequence precursor="true">MTFRPREMVLAWITLAVVLAGLTYAFGVPALRRWSEMAGEREELETRISLYRGILDRSAAWSDRLAEVREKVPVYKENISVTPKLLKDIKSIADRHELELLRTQPTPEEKAGALCEISVSCHWQGSLEAITRFLFDLQQQKWRFDIRQLYISPSQKEGDVLQGTMSIFCAYRRADDREEKQTDET</sequence>
<reference evidence="2" key="1">
    <citation type="submission" date="2015-02" db="EMBL/GenBank/DDBJ databases">
        <title>Description and complete genome sequence of the first cultured representative of the subdivision 5 of the Verrucomicrobia phylum.</title>
        <authorList>
            <person name="Spring S."/>
            <person name="Bunk B."/>
            <person name="Sproer C."/>
            <person name="Klenk H.-P."/>
        </authorList>
    </citation>
    <scope>NUCLEOTIDE SEQUENCE [LARGE SCALE GENOMIC DNA]</scope>
    <source>
        <strain evidence="2">L21-Fru-AB</strain>
    </source>
</reference>
<reference evidence="1 2" key="2">
    <citation type="journal article" date="2016" name="ISME J.">
        <title>Characterization of the first cultured representative of Verrucomicrobia subdivision 5 indicates the proposal of a novel phylum.</title>
        <authorList>
            <person name="Spring S."/>
            <person name="Bunk B."/>
            <person name="Sproer C."/>
            <person name="Schumann P."/>
            <person name="Rohde M."/>
            <person name="Tindall B.J."/>
            <person name="Klenk H.P."/>
        </authorList>
    </citation>
    <scope>NUCLEOTIDE SEQUENCE [LARGE SCALE GENOMIC DNA]</scope>
    <source>
        <strain evidence="1 2">L21-Fru-AB</strain>
    </source>
</reference>
<dbReference type="InterPro" id="IPR034756">
    <property type="entry name" value="T2SSM_b"/>
</dbReference>
<gene>
    <name evidence="1" type="ORF">L21SP4_00733</name>
</gene>
<name>A0A0G3EBZ2_9BACT</name>
<dbReference type="KEGG" id="vbl:L21SP4_00733"/>
<dbReference type="STRING" id="1307763.L21SP4_00733"/>